<reference evidence="5 6" key="1">
    <citation type="submission" date="2019-01" db="EMBL/GenBank/DDBJ databases">
        <title>Sinorhodobacter populi sp. nov. isolated from the symptomatic bark tissue of Populus euramericana canker.</title>
        <authorList>
            <person name="Xu G."/>
        </authorList>
    </citation>
    <scope>NUCLEOTIDE SEQUENCE [LARGE SCALE GENOMIC DNA]</scope>
    <source>
        <strain evidence="5 6">2D-5</strain>
    </source>
</reference>
<organism evidence="5 6">
    <name type="scientific">Paenirhodobacter populi</name>
    <dbReference type="NCBI Taxonomy" id="2306993"/>
    <lineage>
        <taxon>Bacteria</taxon>
        <taxon>Pseudomonadati</taxon>
        <taxon>Pseudomonadota</taxon>
        <taxon>Alphaproteobacteria</taxon>
        <taxon>Rhodobacterales</taxon>
        <taxon>Rhodobacter group</taxon>
        <taxon>Paenirhodobacter</taxon>
    </lineage>
</organism>
<protein>
    <submittedName>
        <fullName evidence="5">FAD-binding protein</fullName>
    </submittedName>
</protein>
<evidence type="ECO:0000313" key="6">
    <source>
        <dbReference type="Proteomes" id="UP000285710"/>
    </source>
</evidence>
<dbReference type="Gene3D" id="3.50.50.60">
    <property type="entry name" value="FAD/NAD(P)-binding domain"/>
    <property type="match status" value="1"/>
</dbReference>
<sequence length="512" mass="53921">MSGGFHITTDVLVIGGGMAGAWAAIGARRAGASVVLVEKGWLGTSGVTATAGPGHWWVAPADRPAAISRRLAQSGGLNEADWMARILDTTWNSLPGLSDVYDFPRDDAGVPRYRALRGPEYMRALRRRLQGIGVRIIDHAAAQQLLRHADGAVAGASGVRTSGGAGWQVDAGAVVLATGGTAFRSRLLGSWNNTGDGYLMAAEAGADLSGMEFTAVYCVAPARTTLTRSMSFAFATYYDETGRVLPIGGPDITRPLAQALLRGPVFADLSRTPADIRDRVPTISPNFVLPFHRWGIDPYRQRFEVTLHGEGTIRGIGGIAVETADCATAVPGLFAAGDAATRERVAGAISGGGNINSAWALSSGLWSGEGAARIAARSLRRSGGRRVGRAGLAGGRGIDRAAILAQVQDAMLRYDKVLFREEKALRASLATLDTAWTAVCEAAPDPATRELAAMVATARWTLTAALARRESRGIHQRTDFPGADLALARRIRVRGLDRPEAAPEALPAEQTA</sequence>
<dbReference type="PRINTS" id="PR00469">
    <property type="entry name" value="PNDRDTASEII"/>
</dbReference>
<evidence type="ECO:0000259" key="3">
    <source>
        <dbReference type="Pfam" id="PF02910"/>
    </source>
</evidence>
<keyword evidence="6" id="KW-1185">Reference proteome</keyword>
<dbReference type="PANTHER" id="PTHR42716">
    <property type="entry name" value="L-ASPARTATE OXIDASE"/>
    <property type="match status" value="1"/>
</dbReference>
<dbReference type="GO" id="GO:0009435">
    <property type="term" value="P:NAD+ biosynthetic process"/>
    <property type="evidence" value="ECO:0007669"/>
    <property type="project" value="InterPro"/>
</dbReference>
<dbReference type="InterPro" id="IPR005288">
    <property type="entry name" value="NadB"/>
</dbReference>
<dbReference type="Pfam" id="PF07992">
    <property type="entry name" value="Pyr_redox_2"/>
    <property type="match status" value="1"/>
</dbReference>
<feature type="domain" description="FAD/NAD(P)-binding" evidence="4">
    <location>
        <begin position="10"/>
        <end position="197"/>
    </location>
</feature>
<dbReference type="InterPro" id="IPR023753">
    <property type="entry name" value="FAD/NAD-binding_dom"/>
</dbReference>
<evidence type="ECO:0000313" key="5">
    <source>
        <dbReference type="EMBL" id="RWR12652.1"/>
    </source>
</evidence>
<keyword evidence="2" id="KW-0274">FAD</keyword>
<feature type="domain" description="Fumarate reductase/succinate dehydrogenase flavoprotein-like C-terminal" evidence="3">
    <location>
        <begin position="448"/>
        <end position="482"/>
    </location>
</feature>
<dbReference type="Pfam" id="PF02910">
    <property type="entry name" value="Succ_DH_flav_C"/>
    <property type="match status" value="1"/>
</dbReference>
<accession>A0A443IX48</accession>
<dbReference type="EMBL" id="SAUW01000007">
    <property type="protein sequence ID" value="RWR12652.1"/>
    <property type="molecule type" value="Genomic_DNA"/>
</dbReference>
<evidence type="ECO:0000259" key="4">
    <source>
        <dbReference type="Pfam" id="PF07992"/>
    </source>
</evidence>
<proteinExistence type="predicted"/>
<comment type="cofactor">
    <cofactor evidence="1">
        <name>FAD</name>
        <dbReference type="ChEBI" id="CHEBI:57692"/>
    </cofactor>
</comment>
<dbReference type="InterPro" id="IPR015939">
    <property type="entry name" value="Fum_Rdtase/Succ_DH_flav-like_C"/>
</dbReference>
<dbReference type="Proteomes" id="UP000285710">
    <property type="component" value="Unassembled WGS sequence"/>
</dbReference>
<evidence type="ECO:0000256" key="2">
    <source>
        <dbReference type="ARBA" id="ARBA00022827"/>
    </source>
</evidence>
<reference evidence="5 6" key="2">
    <citation type="submission" date="2019-01" db="EMBL/GenBank/DDBJ databases">
        <authorList>
            <person name="Li Y."/>
        </authorList>
    </citation>
    <scope>NUCLEOTIDE SEQUENCE [LARGE SCALE GENOMIC DNA]</scope>
    <source>
        <strain evidence="5 6">2D-5</strain>
    </source>
</reference>
<name>A0A443IX48_9RHOB</name>
<dbReference type="SUPFAM" id="SSF46977">
    <property type="entry name" value="Succinate dehydrogenase/fumarate reductase flavoprotein C-terminal domain"/>
    <property type="match status" value="1"/>
</dbReference>
<dbReference type="SUPFAM" id="SSF51905">
    <property type="entry name" value="FAD/NAD(P)-binding domain"/>
    <property type="match status" value="1"/>
</dbReference>
<dbReference type="PRINTS" id="PR00368">
    <property type="entry name" value="FADPNR"/>
</dbReference>
<keyword evidence="2" id="KW-0285">Flavoprotein</keyword>
<dbReference type="AlphaFoldDB" id="A0A443IX48"/>
<gene>
    <name evidence="5" type="ORF">D2T33_08025</name>
</gene>
<dbReference type="PANTHER" id="PTHR42716:SF2">
    <property type="entry name" value="L-ASPARTATE OXIDASE, CHLOROPLASTIC"/>
    <property type="match status" value="1"/>
</dbReference>
<dbReference type="InterPro" id="IPR037099">
    <property type="entry name" value="Fum_R/Succ_DH_flav-like_C_sf"/>
</dbReference>
<evidence type="ECO:0000256" key="1">
    <source>
        <dbReference type="ARBA" id="ARBA00001974"/>
    </source>
</evidence>
<comment type="caution">
    <text evidence="5">The sequence shown here is derived from an EMBL/GenBank/DDBJ whole genome shotgun (WGS) entry which is preliminary data.</text>
</comment>
<dbReference type="RefSeq" id="WP_128269441.1">
    <property type="nucleotide sequence ID" value="NZ_SAUW01000007.1"/>
</dbReference>
<dbReference type="InterPro" id="IPR036188">
    <property type="entry name" value="FAD/NAD-bd_sf"/>
</dbReference>
<dbReference type="GO" id="GO:0008734">
    <property type="term" value="F:L-aspartate oxidase activity"/>
    <property type="evidence" value="ECO:0007669"/>
    <property type="project" value="InterPro"/>
</dbReference>
<dbReference type="Gene3D" id="1.20.58.100">
    <property type="entry name" value="Fumarate reductase/succinate dehydrogenase flavoprotein-like, C-terminal domain"/>
    <property type="match status" value="1"/>
</dbReference>